<keyword evidence="1" id="KW-0472">Membrane</keyword>
<evidence type="ECO:0000313" key="2">
    <source>
        <dbReference type="EMBL" id="CDQ22480.1"/>
    </source>
</evidence>
<keyword evidence="1" id="KW-0812">Transmembrane</keyword>
<name>A0A024P2X3_9BACI</name>
<dbReference type="AlphaFoldDB" id="A0A024P2X3"/>
<accession>A0A024P2X3</accession>
<reference evidence="3" key="1">
    <citation type="submission" date="2014-03" db="EMBL/GenBank/DDBJ databases">
        <authorList>
            <person name="Urmite Genomes U."/>
        </authorList>
    </citation>
    <scope>NUCLEOTIDE SEQUENCE [LARGE SCALE GENOMIC DNA]</scope>
    <source>
        <strain evidence="3">HD-03</strain>
    </source>
</reference>
<comment type="caution">
    <text evidence="2">The sequence shown here is derived from an EMBL/GenBank/DDBJ whole genome shotgun (WGS) entry which is preliminary data.</text>
</comment>
<protein>
    <submittedName>
        <fullName evidence="2">Uncharacterized protein</fullName>
    </submittedName>
</protein>
<sequence>MSEEREKEILDELKTMNEKLNKLNEPRPLTTPLLLGIGMLGFLLLAPFLVDIFVLLVH</sequence>
<keyword evidence="1" id="KW-1133">Transmembrane helix</keyword>
<feature type="transmembrane region" description="Helical" evidence="1">
    <location>
        <begin position="33"/>
        <end position="57"/>
    </location>
</feature>
<evidence type="ECO:0000313" key="3">
    <source>
        <dbReference type="Proteomes" id="UP000028868"/>
    </source>
</evidence>
<proteinExistence type="predicted"/>
<dbReference type="Proteomes" id="UP000028868">
    <property type="component" value="Unassembled WGS sequence"/>
</dbReference>
<keyword evidence="3" id="KW-1185">Reference proteome</keyword>
<gene>
    <name evidence="2" type="ORF">BN983_00689</name>
</gene>
<reference evidence="2 3" key="2">
    <citation type="submission" date="2014-05" db="EMBL/GenBank/DDBJ databases">
        <title>Draft genome sequence of Halobacillus karajensis HK-03.</title>
        <authorList>
            <person name="Khelaifia S."/>
            <person name="Croce O."/>
            <person name="Lagier J.C."/>
            <person name="Raoult D."/>
        </authorList>
    </citation>
    <scope>NUCLEOTIDE SEQUENCE [LARGE SCALE GENOMIC DNA]</scope>
    <source>
        <strain evidence="2 3">HD-03</strain>
    </source>
</reference>
<organism evidence="2 3">
    <name type="scientific">Halobacillus karajensis</name>
    <dbReference type="NCBI Taxonomy" id="195088"/>
    <lineage>
        <taxon>Bacteria</taxon>
        <taxon>Bacillati</taxon>
        <taxon>Bacillota</taxon>
        <taxon>Bacilli</taxon>
        <taxon>Bacillales</taxon>
        <taxon>Bacillaceae</taxon>
        <taxon>Halobacillus</taxon>
    </lineage>
</organism>
<dbReference type="RefSeq" id="WP_155996967.1">
    <property type="nucleotide sequence ID" value="NZ_CCDH010000002.1"/>
</dbReference>
<evidence type="ECO:0000256" key="1">
    <source>
        <dbReference type="SAM" id="Phobius"/>
    </source>
</evidence>
<dbReference type="EMBL" id="CCDI010000001">
    <property type="protein sequence ID" value="CDQ22480.1"/>
    <property type="molecule type" value="Genomic_DNA"/>
</dbReference>